<gene>
    <name evidence="3" type="primary">LOC106171878</name>
</gene>
<evidence type="ECO:0000256" key="1">
    <source>
        <dbReference type="SAM" id="SignalP"/>
    </source>
</evidence>
<reference evidence="3" key="1">
    <citation type="submission" date="2025-08" db="UniProtKB">
        <authorList>
            <consortium name="RefSeq"/>
        </authorList>
    </citation>
    <scope>IDENTIFICATION</scope>
    <source>
        <tissue evidence="3">Gonads</tissue>
    </source>
</reference>
<dbReference type="PANTHER" id="PTHR33539">
    <property type="entry name" value="UPF0764 PROTEIN C16ORF89"/>
    <property type="match status" value="1"/>
</dbReference>
<organism evidence="2 3">
    <name type="scientific">Lingula anatina</name>
    <name type="common">Brachiopod</name>
    <name type="synonym">Lingula unguis</name>
    <dbReference type="NCBI Taxonomy" id="7574"/>
    <lineage>
        <taxon>Eukaryota</taxon>
        <taxon>Metazoa</taxon>
        <taxon>Spiralia</taxon>
        <taxon>Lophotrochozoa</taxon>
        <taxon>Brachiopoda</taxon>
        <taxon>Linguliformea</taxon>
        <taxon>Lingulata</taxon>
        <taxon>Lingulida</taxon>
        <taxon>Linguloidea</taxon>
        <taxon>Lingulidae</taxon>
        <taxon>Lingula</taxon>
    </lineage>
</organism>
<dbReference type="RefSeq" id="XP_023932701.1">
    <property type="nucleotide sequence ID" value="XM_024076933.1"/>
</dbReference>
<sequence>MLKISMTIIQFPLLMCVCSAIVSGFVNDDIKHLQHFGSSYNVNRDLLRTVIMSVQGILHFFSEEIENVNLDAIIGTRIADDQMQLLLGKYTGSVVALVEPDIFSDIHVLQQAAEYISNTAIPFVQKQSPRYFHRIGANLRNGFWGIESESKDIDMTRAVTPAMSGEAMHEKDSDDCLTELFGTTGLSQNPCEISDTCWRRMTSPGYRGYSLSHQIFYLEIGVQAGCRPAMDVKTRRHYQPSLETLAEGFCAAMLREAETIARAGFPLRRRDLFMEEATLCGMLGYRQFFRYHWLENILSWQRRSGCFGDDAIDSKFIAPKGKSMDEEFKRTVSKREERVLSDRCLAHKTTVALGALTQYMRYLLLAMEKQLQTI</sequence>
<dbReference type="AlphaFoldDB" id="A0A2R2MR27"/>
<proteinExistence type="predicted"/>
<dbReference type="GO" id="GO:0005829">
    <property type="term" value="C:cytosol"/>
    <property type="evidence" value="ECO:0007669"/>
    <property type="project" value="TreeGrafter"/>
</dbReference>
<accession>A0A2R2MR27</accession>
<dbReference type="InterPro" id="IPR031751">
    <property type="entry name" value="DUF4735"/>
</dbReference>
<dbReference type="STRING" id="7574.A0A2R2MR27"/>
<dbReference type="KEGG" id="lak:106171878"/>
<dbReference type="InParanoid" id="A0A2R2MR27"/>
<dbReference type="Pfam" id="PF15882">
    <property type="entry name" value="DUF4735"/>
    <property type="match status" value="1"/>
</dbReference>
<dbReference type="PANTHER" id="PTHR33539:SF1">
    <property type="entry name" value="UPF0764 PROTEIN C16ORF89"/>
    <property type="match status" value="1"/>
</dbReference>
<dbReference type="GO" id="GO:0016020">
    <property type="term" value="C:membrane"/>
    <property type="evidence" value="ECO:0007669"/>
    <property type="project" value="TreeGrafter"/>
</dbReference>
<name>A0A2R2MR27_LINAN</name>
<protein>
    <submittedName>
        <fullName evidence="3">UPF0764 protein C16orf89 homolog</fullName>
    </submittedName>
</protein>
<keyword evidence="2" id="KW-1185">Reference proteome</keyword>
<evidence type="ECO:0000313" key="2">
    <source>
        <dbReference type="Proteomes" id="UP000085678"/>
    </source>
</evidence>
<feature type="chain" id="PRO_5015177359" evidence="1">
    <location>
        <begin position="25"/>
        <end position="374"/>
    </location>
</feature>
<evidence type="ECO:0000313" key="3">
    <source>
        <dbReference type="RefSeq" id="XP_023932701.1"/>
    </source>
</evidence>
<keyword evidence="1" id="KW-0732">Signal</keyword>
<dbReference type="GeneID" id="106171878"/>
<dbReference type="Proteomes" id="UP000085678">
    <property type="component" value="Unplaced"/>
</dbReference>
<feature type="signal peptide" evidence="1">
    <location>
        <begin position="1"/>
        <end position="24"/>
    </location>
</feature>
<dbReference type="OrthoDB" id="5949187at2759"/>